<feature type="compositionally biased region" description="Low complexity" evidence="2">
    <location>
        <begin position="356"/>
        <end position="373"/>
    </location>
</feature>
<dbReference type="GO" id="GO:0005737">
    <property type="term" value="C:cytoplasm"/>
    <property type="evidence" value="ECO:0007669"/>
    <property type="project" value="TreeGrafter"/>
</dbReference>
<evidence type="ECO:0000259" key="3">
    <source>
        <dbReference type="Pfam" id="PF06311"/>
    </source>
</evidence>
<dbReference type="Pfam" id="PF06311">
    <property type="entry name" value="NumbF"/>
    <property type="match status" value="1"/>
</dbReference>
<comment type="caution">
    <text evidence="4">The sequence shown here is derived from an EMBL/GenBank/DDBJ whole genome shotgun (WGS) entry which is preliminary data.</text>
</comment>
<dbReference type="PANTHER" id="PTHR47368:SF2">
    <property type="entry name" value="PID DOMAIN-CONTAINING PROTEIN"/>
    <property type="match status" value="1"/>
</dbReference>
<evidence type="ECO:0000256" key="1">
    <source>
        <dbReference type="ARBA" id="ARBA00022553"/>
    </source>
</evidence>
<dbReference type="OrthoDB" id="6255582at2759"/>
<evidence type="ECO:0000256" key="2">
    <source>
        <dbReference type="SAM" id="MobiDB-lite"/>
    </source>
</evidence>
<dbReference type="EMBL" id="LUCH01002663">
    <property type="protein sequence ID" value="KAF5401162.1"/>
    <property type="molecule type" value="Genomic_DNA"/>
</dbReference>
<gene>
    <name evidence="4" type="ORF">PHET_05642</name>
</gene>
<evidence type="ECO:0000313" key="4">
    <source>
        <dbReference type="EMBL" id="KAF5401162.1"/>
    </source>
</evidence>
<proteinExistence type="predicted"/>
<dbReference type="InterPro" id="IPR010449">
    <property type="entry name" value="Numb_domain"/>
</dbReference>
<organism evidence="4 5">
    <name type="scientific">Paragonimus heterotremus</name>
    <dbReference type="NCBI Taxonomy" id="100268"/>
    <lineage>
        <taxon>Eukaryota</taxon>
        <taxon>Metazoa</taxon>
        <taxon>Spiralia</taxon>
        <taxon>Lophotrochozoa</taxon>
        <taxon>Platyhelminthes</taxon>
        <taxon>Trematoda</taxon>
        <taxon>Digenea</taxon>
        <taxon>Plagiorchiida</taxon>
        <taxon>Troglotremata</taxon>
        <taxon>Troglotrematidae</taxon>
        <taxon>Paragonimus</taxon>
    </lineage>
</organism>
<accession>A0A8J4SPH3</accession>
<reference evidence="4" key="1">
    <citation type="submission" date="2019-05" db="EMBL/GenBank/DDBJ databases">
        <title>Annotation for the trematode Paragonimus heterotremus.</title>
        <authorList>
            <person name="Choi Y.-J."/>
        </authorList>
    </citation>
    <scope>NUCLEOTIDE SEQUENCE</scope>
    <source>
        <strain evidence="4">LC</strain>
    </source>
</reference>
<feature type="region of interest" description="Disordered" evidence="2">
    <location>
        <begin position="353"/>
        <end position="373"/>
    </location>
</feature>
<feature type="domain" description="NUMB" evidence="3">
    <location>
        <begin position="1"/>
        <end position="36"/>
    </location>
</feature>
<sequence>GSLRLFPKLQDASPFKRDLSLRLEELPSNLQRLTRTFNGDTIPEESGPDLDDSLNDTSQRTPAVNSAVVPPTSTVPTAYMNPMDPVSAEPLATPRDSFTPQNHPPSSITSVPLVFSSSQVATTISGCENFSSSPLSSFTDPFSAAPFNPATIQQPQLLCKREPVSPCPTKLNNSLVRLSISTLPTASGFQHISATTAVNPPVPTSPFLGGPPIAASPPTSSPLSPWHNTSRPLLPLSTSFQPKPSGISLVPESPQLSLSTSYPLSQPISTSTNFGPFSVSPYSGLTVATPSWHTTTPALLPPEPDRFSDPFDVGWADRATAVISTIASRKPGNPFLPESTMISTLARNPTVLNGDSSISVPTSPVPSSSKSLL</sequence>
<dbReference type="Proteomes" id="UP000748531">
    <property type="component" value="Unassembled WGS sequence"/>
</dbReference>
<feature type="compositionally biased region" description="Acidic residues" evidence="2">
    <location>
        <begin position="42"/>
        <end position="54"/>
    </location>
</feature>
<dbReference type="PANTHER" id="PTHR47368">
    <property type="entry name" value="NUMB"/>
    <property type="match status" value="1"/>
</dbReference>
<evidence type="ECO:0000313" key="5">
    <source>
        <dbReference type="Proteomes" id="UP000748531"/>
    </source>
</evidence>
<name>A0A8J4SPH3_9TREM</name>
<dbReference type="InterPro" id="IPR016698">
    <property type="entry name" value="Numb/numb-like"/>
</dbReference>
<feature type="compositionally biased region" description="Polar residues" evidence="2">
    <location>
        <begin position="55"/>
        <end position="64"/>
    </location>
</feature>
<feature type="region of interest" description="Disordered" evidence="2">
    <location>
        <begin position="34"/>
        <end position="82"/>
    </location>
</feature>
<protein>
    <recommendedName>
        <fullName evidence="3">NUMB domain-containing protein</fullName>
    </recommendedName>
</protein>
<keyword evidence="5" id="KW-1185">Reference proteome</keyword>
<dbReference type="AlphaFoldDB" id="A0A8J4SPH3"/>
<keyword evidence="1" id="KW-0597">Phosphoprotein</keyword>
<feature type="non-terminal residue" evidence="4">
    <location>
        <position position="373"/>
    </location>
</feature>